<feature type="signal peptide" evidence="1">
    <location>
        <begin position="1"/>
        <end position="37"/>
    </location>
</feature>
<keyword evidence="1" id="KW-0732">Signal</keyword>
<organism evidence="2 3">
    <name type="scientific">Centaurea solstitialis</name>
    <name type="common">yellow star-thistle</name>
    <dbReference type="NCBI Taxonomy" id="347529"/>
    <lineage>
        <taxon>Eukaryota</taxon>
        <taxon>Viridiplantae</taxon>
        <taxon>Streptophyta</taxon>
        <taxon>Embryophyta</taxon>
        <taxon>Tracheophyta</taxon>
        <taxon>Spermatophyta</taxon>
        <taxon>Magnoliopsida</taxon>
        <taxon>eudicotyledons</taxon>
        <taxon>Gunneridae</taxon>
        <taxon>Pentapetalae</taxon>
        <taxon>asterids</taxon>
        <taxon>campanulids</taxon>
        <taxon>Asterales</taxon>
        <taxon>Asteraceae</taxon>
        <taxon>Carduoideae</taxon>
        <taxon>Cardueae</taxon>
        <taxon>Centaureinae</taxon>
        <taxon>Centaurea</taxon>
    </lineage>
</organism>
<feature type="chain" id="PRO_5041324674" evidence="1">
    <location>
        <begin position="38"/>
        <end position="56"/>
    </location>
</feature>
<dbReference type="Proteomes" id="UP001172457">
    <property type="component" value="Chromosome 1"/>
</dbReference>
<accession>A0AA38U5A4</accession>
<dbReference type="EMBL" id="JARYMX010000001">
    <property type="protein sequence ID" value="KAJ9566800.1"/>
    <property type="molecule type" value="Genomic_DNA"/>
</dbReference>
<protein>
    <submittedName>
        <fullName evidence="2">Uncharacterized protein</fullName>
    </submittedName>
</protein>
<keyword evidence="3" id="KW-1185">Reference proteome</keyword>
<sequence>MGCCYSSRGCRSSCCWHCASSLYNNLLLVLGCVIVRGQQDFRGRGFENRIQKSKAL</sequence>
<evidence type="ECO:0000256" key="1">
    <source>
        <dbReference type="SAM" id="SignalP"/>
    </source>
</evidence>
<name>A0AA38U5A4_9ASTR</name>
<evidence type="ECO:0000313" key="3">
    <source>
        <dbReference type="Proteomes" id="UP001172457"/>
    </source>
</evidence>
<comment type="caution">
    <text evidence="2">The sequence shown here is derived from an EMBL/GenBank/DDBJ whole genome shotgun (WGS) entry which is preliminary data.</text>
</comment>
<reference evidence="2" key="1">
    <citation type="submission" date="2023-03" db="EMBL/GenBank/DDBJ databases">
        <title>Chromosome-scale reference genome and RAD-based genetic map of yellow starthistle (Centaurea solstitialis) reveal putative structural variation and QTLs associated with invader traits.</title>
        <authorList>
            <person name="Reatini B."/>
            <person name="Cang F.A."/>
            <person name="Jiang Q."/>
            <person name="Mckibben M.T.W."/>
            <person name="Barker M.S."/>
            <person name="Rieseberg L.H."/>
            <person name="Dlugosch K.M."/>
        </authorList>
    </citation>
    <scope>NUCLEOTIDE SEQUENCE</scope>
    <source>
        <strain evidence="2">CAN-66</strain>
        <tissue evidence="2">Leaf</tissue>
    </source>
</reference>
<dbReference type="AlphaFoldDB" id="A0AA38U5A4"/>
<gene>
    <name evidence="2" type="ORF">OSB04_002766</name>
</gene>
<proteinExistence type="predicted"/>
<evidence type="ECO:0000313" key="2">
    <source>
        <dbReference type="EMBL" id="KAJ9566800.1"/>
    </source>
</evidence>
<feature type="non-terminal residue" evidence="2">
    <location>
        <position position="56"/>
    </location>
</feature>